<protein>
    <submittedName>
        <fullName evidence="1">Chaperone protein ClpB3 chloroplastic-like</fullName>
    </submittedName>
</protein>
<accession>A0A392V0L3</accession>
<dbReference type="AlphaFoldDB" id="A0A392V0L3"/>
<name>A0A392V0L3_9FABA</name>
<evidence type="ECO:0000313" key="2">
    <source>
        <dbReference type="Proteomes" id="UP000265520"/>
    </source>
</evidence>
<dbReference type="Proteomes" id="UP000265520">
    <property type="component" value="Unassembled WGS sequence"/>
</dbReference>
<reference evidence="1 2" key="1">
    <citation type="journal article" date="2018" name="Front. Plant Sci.">
        <title>Red Clover (Trifolium pratense) and Zigzag Clover (T. medium) - A Picture of Genomic Similarities and Differences.</title>
        <authorList>
            <person name="Dluhosova J."/>
            <person name="Istvanek J."/>
            <person name="Nedelnik J."/>
            <person name="Repkova J."/>
        </authorList>
    </citation>
    <scope>NUCLEOTIDE SEQUENCE [LARGE SCALE GENOMIC DNA]</scope>
    <source>
        <strain evidence="2">cv. 10/8</strain>
        <tissue evidence="1">Leaf</tissue>
    </source>
</reference>
<organism evidence="1 2">
    <name type="scientific">Trifolium medium</name>
    <dbReference type="NCBI Taxonomy" id="97028"/>
    <lineage>
        <taxon>Eukaryota</taxon>
        <taxon>Viridiplantae</taxon>
        <taxon>Streptophyta</taxon>
        <taxon>Embryophyta</taxon>
        <taxon>Tracheophyta</taxon>
        <taxon>Spermatophyta</taxon>
        <taxon>Magnoliopsida</taxon>
        <taxon>eudicotyledons</taxon>
        <taxon>Gunneridae</taxon>
        <taxon>Pentapetalae</taxon>
        <taxon>rosids</taxon>
        <taxon>fabids</taxon>
        <taxon>Fabales</taxon>
        <taxon>Fabaceae</taxon>
        <taxon>Papilionoideae</taxon>
        <taxon>50 kb inversion clade</taxon>
        <taxon>NPAAA clade</taxon>
        <taxon>Hologalegina</taxon>
        <taxon>IRL clade</taxon>
        <taxon>Trifolieae</taxon>
        <taxon>Trifolium</taxon>
    </lineage>
</organism>
<feature type="non-terminal residue" evidence="1">
    <location>
        <position position="30"/>
    </location>
</feature>
<proteinExistence type="predicted"/>
<dbReference type="EMBL" id="LXQA011029092">
    <property type="protein sequence ID" value="MCI81844.1"/>
    <property type="molecule type" value="Genomic_DNA"/>
</dbReference>
<evidence type="ECO:0000313" key="1">
    <source>
        <dbReference type="EMBL" id="MCI81844.1"/>
    </source>
</evidence>
<comment type="caution">
    <text evidence="1">The sequence shown here is derived from an EMBL/GenBank/DDBJ whole genome shotgun (WGS) entry which is preliminary data.</text>
</comment>
<sequence>MTSNVGSSYILNTDDDTTPKDIAYETIKQR</sequence>
<keyword evidence="2" id="KW-1185">Reference proteome</keyword>